<evidence type="ECO:0000313" key="5">
    <source>
        <dbReference type="Proteomes" id="UP000017090"/>
    </source>
</evidence>
<keyword evidence="5" id="KW-1185">Reference proteome</keyword>
<dbReference type="Proteomes" id="UP000017090">
    <property type="component" value="Unassembled WGS sequence"/>
</dbReference>
<evidence type="ECO:0000259" key="3">
    <source>
        <dbReference type="Pfam" id="PF02397"/>
    </source>
</evidence>
<name>U7USJ4_9FIRM</name>
<keyword evidence="4" id="KW-0808">Transferase</keyword>
<feature type="domain" description="Bacterial sugar transferase" evidence="3">
    <location>
        <begin position="25"/>
        <end position="216"/>
    </location>
</feature>
<organism evidence="4 5">
    <name type="scientific">Megasphaera vaginalis</name>
    <name type="common">ex Srinivasan et al. 2021</name>
    <dbReference type="NCBI Taxonomy" id="1111454"/>
    <lineage>
        <taxon>Bacteria</taxon>
        <taxon>Bacillati</taxon>
        <taxon>Bacillota</taxon>
        <taxon>Negativicutes</taxon>
        <taxon>Veillonellales</taxon>
        <taxon>Veillonellaceae</taxon>
        <taxon>Megasphaera</taxon>
    </lineage>
</organism>
<dbReference type="eggNOG" id="COG2148">
    <property type="taxonomic scope" value="Bacteria"/>
</dbReference>
<comment type="caution">
    <text evidence="4">The sequence shown here is derived from an EMBL/GenBank/DDBJ whole genome shotgun (WGS) entry which is preliminary data.</text>
</comment>
<dbReference type="InterPro" id="IPR003362">
    <property type="entry name" value="Bact_transf"/>
</dbReference>
<dbReference type="STRING" id="1111454.HMPREF1250_0558"/>
<feature type="transmembrane region" description="Helical" evidence="2">
    <location>
        <begin position="31"/>
        <end position="51"/>
    </location>
</feature>
<dbReference type="EMBL" id="AWXA01000006">
    <property type="protein sequence ID" value="ERT62305.1"/>
    <property type="molecule type" value="Genomic_DNA"/>
</dbReference>
<evidence type="ECO:0000313" key="4">
    <source>
        <dbReference type="EMBL" id="ERT62305.1"/>
    </source>
</evidence>
<dbReference type="PANTHER" id="PTHR30576">
    <property type="entry name" value="COLANIC BIOSYNTHESIS UDP-GLUCOSE LIPID CARRIER TRANSFERASE"/>
    <property type="match status" value="1"/>
</dbReference>
<keyword evidence="4" id="KW-0328">Glycosyltransferase</keyword>
<dbReference type="Pfam" id="PF02397">
    <property type="entry name" value="Bac_transf"/>
    <property type="match status" value="1"/>
</dbReference>
<dbReference type="GO" id="GO:0016780">
    <property type="term" value="F:phosphotransferase activity, for other substituted phosphate groups"/>
    <property type="evidence" value="ECO:0007669"/>
    <property type="project" value="TreeGrafter"/>
</dbReference>
<proteinExistence type="inferred from homology"/>
<accession>U7USJ4</accession>
<comment type="similarity">
    <text evidence="1">Belongs to the bacterial sugar transferase family.</text>
</comment>
<reference evidence="4 5" key="1">
    <citation type="submission" date="2013-09" db="EMBL/GenBank/DDBJ databases">
        <authorList>
            <person name="Durkin A.S."/>
            <person name="Haft D.R."/>
            <person name="McCorrison J."/>
            <person name="Torralba M."/>
            <person name="Gillis M."/>
            <person name="Haft D.H."/>
            <person name="Methe B."/>
            <person name="Sutton G."/>
            <person name="Nelson K.E."/>
        </authorList>
    </citation>
    <scope>NUCLEOTIDE SEQUENCE [LARGE SCALE GENOMIC DNA]</scope>
    <source>
        <strain evidence="4 5">BV3C16-1</strain>
    </source>
</reference>
<keyword evidence="2" id="KW-0812">Transmembrane</keyword>
<evidence type="ECO:0000256" key="1">
    <source>
        <dbReference type="ARBA" id="ARBA00006464"/>
    </source>
</evidence>
<keyword evidence="2" id="KW-1133">Transmembrane helix</keyword>
<gene>
    <name evidence="4" type="ORF">HMPREF1250_0558</name>
</gene>
<dbReference type="EC" id="2.4.1.-" evidence="4"/>
<keyword evidence="2" id="KW-0472">Membrane</keyword>
<evidence type="ECO:0000256" key="2">
    <source>
        <dbReference type="SAM" id="Phobius"/>
    </source>
</evidence>
<dbReference type="AlphaFoldDB" id="U7USJ4"/>
<protein>
    <submittedName>
        <fullName evidence="4">Sugar transferase</fullName>
        <ecNumber evidence="4">2.4.1.-</ecNumber>
    </submittedName>
</protein>
<sequence length="217" mass="24930">MEMQNSEVRIYYDILVKKRNQLLLKAVFDKITALCLLIFLSPVFLLLALLIKADSKGPVFFRQERVTQYGRPFRIYKFRTMVDHAEKLGTQVTTQADSRITNIGNKLRGCRLDELPQLINIFKGEMSFVGTRPEVMKYVKAYTPEMMATLLLPAGVTSDASIAYKDEEKLLADTDDVDEIYIHVVLPQKMEFNLQSIKNFSFLNDILTMFRTGRAVS</sequence>
<dbReference type="GO" id="GO:0016757">
    <property type="term" value="F:glycosyltransferase activity"/>
    <property type="evidence" value="ECO:0007669"/>
    <property type="project" value="UniProtKB-KW"/>
</dbReference>
<dbReference type="PANTHER" id="PTHR30576:SF0">
    <property type="entry name" value="UNDECAPRENYL-PHOSPHATE N-ACETYLGALACTOSAMINYL 1-PHOSPHATE TRANSFERASE-RELATED"/>
    <property type="match status" value="1"/>
</dbReference>
<dbReference type="PATRIC" id="fig|1111454.3.peg.224"/>